<keyword evidence="6" id="KW-0206">Cytoskeleton</keyword>
<dbReference type="AlphaFoldDB" id="A0A8J9VAX7"/>
<feature type="coiled-coil region" evidence="7">
    <location>
        <begin position="333"/>
        <end position="367"/>
    </location>
</feature>
<feature type="domain" description="Transforming acidic coiled-coil-containing protein C-terminal" evidence="8">
    <location>
        <begin position="280"/>
        <end position="478"/>
    </location>
</feature>
<dbReference type="GO" id="GO:0007052">
    <property type="term" value="P:mitotic spindle organization"/>
    <property type="evidence" value="ECO:0007669"/>
    <property type="project" value="InterPro"/>
</dbReference>
<proteinExistence type="inferred from homology"/>
<dbReference type="GO" id="GO:0005737">
    <property type="term" value="C:cytoplasm"/>
    <property type="evidence" value="ECO:0007669"/>
    <property type="project" value="TreeGrafter"/>
</dbReference>
<evidence type="ECO:0000256" key="7">
    <source>
        <dbReference type="SAM" id="Coils"/>
    </source>
</evidence>
<keyword evidence="5 7" id="KW-0175">Coiled coil</keyword>
<dbReference type="Gene3D" id="1.20.5.1700">
    <property type="match status" value="1"/>
</dbReference>
<dbReference type="InterPro" id="IPR007707">
    <property type="entry name" value="TACC_C"/>
</dbReference>
<comment type="subcellular location">
    <subcellularLocation>
        <location evidence="1">Cytoplasm</location>
        <location evidence="1">Cytoskeleton</location>
    </subcellularLocation>
</comment>
<keyword evidence="10" id="KW-1185">Reference proteome</keyword>
<evidence type="ECO:0000256" key="5">
    <source>
        <dbReference type="ARBA" id="ARBA00023054"/>
    </source>
</evidence>
<dbReference type="EMBL" id="OV170227">
    <property type="protein sequence ID" value="CAH0728417.1"/>
    <property type="molecule type" value="Genomic_DNA"/>
</dbReference>
<dbReference type="OrthoDB" id="42561at2759"/>
<dbReference type="InterPro" id="IPR039915">
    <property type="entry name" value="TACC"/>
</dbReference>
<dbReference type="Pfam" id="PF05010">
    <property type="entry name" value="TACC_C"/>
    <property type="match status" value="1"/>
</dbReference>
<dbReference type="Proteomes" id="UP000838878">
    <property type="component" value="Chromosome 7"/>
</dbReference>
<dbReference type="GO" id="GO:0005856">
    <property type="term" value="C:cytoskeleton"/>
    <property type="evidence" value="ECO:0007669"/>
    <property type="project" value="UniProtKB-SubCell"/>
</dbReference>
<evidence type="ECO:0000256" key="2">
    <source>
        <dbReference type="ARBA" id="ARBA00009423"/>
    </source>
</evidence>
<evidence type="ECO:0000256" key="4">
    <source>
        <dbReference type="ARBA" id="ARBA00022553"/>
    </source>
</evidence>
<sequence length="482" mass="54650">MLSSRANTVTSDESFLTPVSSVGDLMALSPQRTKDLSEQPDVTSDLLTGDEFDSVCDITMQEVPMYDDMLIDANSLDYLVKCAESNRQHNLIDRGKESLFVKFDPLYAKQILQTADSMEQNLQMRPSEQDTGYETSSTTSIITDNIIETPKHSISAGTVLKCGKEKPTQVVPPVVSADLSKASTTQTKPPPPPLIRSVSAILTSSHVATERLISISGSTPPTAAPRSPRHKHYEAPEVDRLQSLRVILQNQDHEVLQLRQENRELKSSLQDIQHSFSRTKNDMESKIKKLIEERDILLDRECKLVQQVNDKTLSNKQMSIVMEEYEKTISAIIGEQQKEKIQSKEILDKLTQERDQALNHLSSMESSFNDLLAKYEKCKSLILESKNRETVLNLKINEYEVGMRKYEELYNNLKQITAENLDKANETLDNIKKAHNVEITKMNATIKKHEIMISSLQESLAQKTRDNEELTRICDQLINEVR</sequence>
<keyword evidence="3" id="KW-0963">Cytoplasm</keyword>
<evidence type="ECO:0000259" key="8">
    <source>
        <dbReference type="Pfam" id="PF05010"/>
    </source>
</evidence>
<feature type="coiled-coil region" evidence="7">
    <location>
        <begin position="396"/>
        <end position="480"/>
    </location>
</feature>
<evidence type="ECO:0000313" key="10">
    <source>
        <dbReference type="Proteomes" id="UP000838878"/>
    </source>
</evidence>
<evidence type="ECO:0000256" key="6">
    <source>
        <dbReference type="ARBA" id="ARBA00023212"/>
    </source>
</evidence>
<keyword evidence="4" id="KW-0597">Phosphoprotein</keyword>
<name>A0A8J9VAX7_9NEOP</name>
<evidence type="ECO:0000256" key="1">
    <source>
        <dbReference type="ARBA" id="ARBA00004245"/>
    </source>
</evidence>
<accession>A0A8J9VAX7</accession>
<reference evidence="9" key="1">
    <citation type="submission" date="2021-12" db="EMBL/GenBank/DDBJ databases">
        <authorList>
            <person name="Martin H S."/>
        </authorList>
    </citation>
    <scope>NUCLEOTIDE SEQUENCE</scope>
</reference>
<comment type="similarity">
    <text evidence="2">Belongs to the TACC family.</text>
</comment>
<protein>
    <recommendedName>
        <fullName evidence="8">Transforming acidic coiled-coil-containing protein C-terminal domain-containing protein</fullName>
    </recommendedName>
</protein>
<gene>
    <name evidence="9" type="ORF">BINO364_LOCUS13636</name>
</gene>
<dbReference type="PANTHER" id="PTHR13924">
    <property type="entry name" value="TRANSFORMING ACIDIC COILED-COIL CONTAINING PROTEIN 1/2"/>
    <property type="match status" value="1"/>
</dbReference>
<dbReference type="FunFam" id="1.20.5.1700:FF:000001">
    <property type="entry name" value="Transforming acidic coiled-coil-containing protein 1 isoform 2"/>
    <property type="match status" value="1"/>
</dbReference>
<evidence type="ECO:0000256" key="3">
    <source>
        <dbReference type="ARBA" id="ARBA00022490"/>
    </source>
</evidence>
<organism evidence="9 10">
    <name type="scientific">Brenthis ino</name>
    <name type="common">lesser marbled fritillary</name>
    <dbReference type="NCBI Taxonomy" id="405034"/>
    <lineage>
        <taxon>Eukaryota</taxon>
        <taxon>Metazoa</taxon>
        <taxon>Ecdysozoa</taxon>
        <taxon>Arthropoda</taxon>
        <taxon>Hexapoda</taxon>
        <taxon>Insecta</taxon>
        <taxon>Pterygota</taxon>
        <taxon>Neoptera</taxon>
        <taxon>Endopterygota</taxon>
        <taxon>Lepidoptera</taxon>
        <taxon>Glossata</taxon>
        <taxon>Ditrysia</taxon>
        <taxon>Papilionoidea</taxon>
        <taxon>Nymphalidae</taxon>
        <taxon>Heliconiinae</taxon>
        <taxon>Argynnini</taxon>
        <taxon>Brenthis</taxon>
    </lineage>
</organism>
<feature type="coiled-coil region" evidence="7">
    <location>
        <begin position="241"/>
        <end position="300"/>
    </location>
</feature>
<feature type="non-terminal residue" evidence="9">
    <location>
        <position position="482"/>
    </location>
</feature>
<dbReference type="PANTHER" id="PTHR13924:SF10">
    <property type="entry name" value="TRANSFORMING ACIDIC COILED-COIL PROTEIN, ISOFORM K"/>
    <property type="match status" value="1"/>
</dbReference>
<evidence type="ECO:0000313" key="9">
    <source>
        <dbReference type="EMBL" id="CAH0728417.1"/>
    </source>
</evidence>